<dbReference type="Gene3D" id="3.40.190.290">
    <property type="match status" value="1"/>
</dbReference>
<dbReference type="Proteomes" id="UP001149400">
    <property type="component" value="Unassembled WGS sequence"/>
</dbReference>
<dbReference type="SUPFAM" id="SSF46785">
    <property type="entry name" value="Winged helix' DNA-binding domain"/>
    <property type="match status" value="1"/>
</dbReference>
<protein>
    <submittedName>
        <fullName evidence="6">LysR family transcriptional regulator</fullName>
    </submittedName>
</protein>
<sequence>MDKFANMETFVRVVDVGSISGAAERMNLAKSAVSRRLKELENHLNAQLFHRSTRSMKPTETGLAFYEHCQRILEDIREAEAATSHAHCVLQGPLKVAMPSTFGVLHMGSAVNDFLKLHPNVEFELDFNDRQVSLIDDGYDLAIRIAELPDSTLLARKIAPIKHVLCASPDYLALHGTPTKAEDLAEHQCLIYSLSKDVGHWHIETPDGKSKKVKINPVLKSSSGEYLISAAANGLGIVHLPTFVAQEKINDGSVVEVLPGCRFRTINAYAVYPQTRHLSRRVRTFIDFLVERFDGTPYWDRAT</sequence>
<evidence type="ECO:0000313" key="6">
    <source>
        <dbReference type="EMBL" id="MDD1794553.1"/>
    </source>
</evidence>
<keyword evidence="3" id="KW-0238">DNA-binding</keyword>
<accession>A0ABT5R2R2</accession>
<dbReference type="InterPro" id="IPR058163">
    <property type="entry name" value="LysR-type_TF_proteobact-type"/>
</dbReference>
<comment type="caution">
    <text evidence="6">The sequence shown here is derived from an EMBL/GenBank/DDBJ whole genome shotgun (WGS) entry which is preliminary data.</text>
</comment>
<dbReference type="EMBL" id="JAJUBC010000018">
    <property type="protein sequence ID" value="MDD1794553.1"/>
    <property type="molecule type" value="Genomic_DNA"/>
</dbReference>
<evidence type="ECO:0000256" key="1">
    <source>
        <dbReference type="ARBA" id="ARBA00009437"/>
    </source>
</evidence>
<evidence type="ECO:0000259" key="5">
    <source>
        <dbReference type="PROSITE" id="PS50931"/>
    </source>
</evidence>
<dbReference type="Pfam" id="PF03466">
    <property type="entry name" value="LysR_substrate"/>
    <property type="match status" value="1"/>
</dbReference>
<keyword evidence="4" id="KW-0804">Transcription</keyword>
<evidence type="ECO:0000256" key="2">
    <source>
        <dbReference type="ARBA" id="ARBA00023015"/>
    </source>
</evidence>
<dbReference type="InterPro" id="IPR000847">
    <property type="entry name" value="LysR_HTH_N"/>
</dbReference>
<dbReference type="PROSITE" id="PS50931">
    <property type="entry name" value="HTH_LYSR"/>
    <property type="match status" value="1"/>
</dbReference>
<organism evidence="6 7">
    <name type="scientific">Enterovibrio gelatinilyticus</name>
    <dbReference type="NCBI Taxonomy" id="2899819"/>
    <lineage>
        <taxon>Bacteria</taxon>
        <taxon>Pseudomonadati</taxon>
        <taxon>Pseudomonadota</taxon>
        <taxon>Gammaproteobacteria</taxon>
        <taxon>Vibrionales</taxon>
        <taxon>Vibrionaceae</taxon>
        <taxon>Enterovibrio</taxon>
    </lineage>
</organism>
<dbReference type="InterPro" id="IPR036388">
    <property type="entry name" value="WH-like_DNA-bd_sf"/>
</dbReference>
<name>A0ABT5R2R2_9GAMM</name>
<evidence type="ECO:0000313" key="7">
    <source>
        <dbReference type="Proteomes" id="UP001149400"/>
    </source>
</evidence>
<dbReference type="SUPFAM" id="SSF53850">
    <property type="entry name" value="Periplasmic binding protein-like II"/>
    <property type="match status" value="1"/>
</dbReference>
<gene>
    <name evidence="6" type="ORF">LRP50_15580</name>
</gene>
<dbReference type="PANTHER" id="PTHR30537:SF5">
    <property type="entry name" value="HTH-TYPE TRANSCRIPTIONAL ACTIVATOR TTDR-RELATED"/>
    <property type="match status" value="1"/>
</dbReference>
<keyword evidence="2" id="KW-0805">Transcription regulation</keyword>
<feature type="domain" description="HTH lysR-type" evidence="5">
    <location>
        <begin position="1"/>
        <end position="59"/>
    </location>
</feature>
<dbReference type="Gene3D" id="1.10.10.10">
    <property type="entry name" value="Winged helix-like DNA-binding domain superfamily/Winged helix DNA-binding domain"/>
    <property type="match status" value="1"/>
</dbReference>
<dbReference type="CDD" id="cd08422">
    <property type="entry name" value="PBP2_CrgA_like"/>
    <property type="match status" value="1"/>
</dbReference>
<dbReference type="Pfam" id="PF00126">
    <property type="entry name" value="HTH_1"/>
    <property type="match status" value="1"/>
</dbReference>
<dbReference type="InterPro" id="IPR036390">
    <property type="entry name" value="WH_DNA-bd_sf"/>
</dbReference>
<reference evidence="6" key="1">
    <citation type="submission" date="2021-12" db="EMBL/GenBank/DDBJ databases">
        <title>Enterovibrio ZSDZ35 sp. nov. and Enterovibrio ZSDZ42 sp. nov., isolated from coastal seawater in Qingdao.</title>
        <authorList>
            <person name="Zhang P."/>
        </authorList>
    </citation>
    <scope>NUCLEOTIDE SEQUENCE</scope>
    <source>
        <strain evidence="6">ZSDZ42</strain>
    </source>
</reference>
<dbReference type="RefSeq" id="WP_274165379.1">
    <property type="nucleotide sequence ID" value="NZ_JAJUBC010000018.1"/>
</dbReference>
<dbReference type="InterPro" id="IPR005119">
    <property type="entry name" value="LysR_subst-bd"/>
</dbReference>
<dbReference type="PRINTS" id="PR00039">
    <property type="entry name" value="HTHLYSR"/>
</dbReference>
<keyword evidence="7" id="KW-1185">Reference proteome</keyword>
<dbReference type="PANTHER" id="PTHR30537">
    <property type="entry name" value="HTH-TYPE TRANSCRIPTIONAL REGULATOR"/>
    <property type="match status" value="1"/>
</dbReference>
<proteinExistence type="inferred from homology"/>
<evidence type="ECO:0000256" key="3">
    <source>
        <dbReference type="ARBA" id="ARBA00023125"/>
    </source>
</evidence>
<comment type="similarity">
    <text evidence="1">Belongs to the LysR transcriptional regulatory family.</text>
</comment>
<evidence type="ECO:0000256" key="4">
    <source>
        <dbReference type="ARBA" id="ARBA00023163"/>
    </source>
</evidence>